<feature type="domain" description="BTB" evidence="1">
    <location>
        <begin position="14"/>
        <end position="102"/>
    </location>
</feature>
<dbReference type="OrthoDB" id="5398371at2759"/>
<evidence type="ECO:0000259" key="1">
    <source>
        <dbReference type="PROSITE" id="PS50097"/>
    </source>
</evidence>
<proteinExistence type="predicted"/>
<evidence type="ECO:0000313" key="3">
    <source>
        <dbReference type="Proteomes" id="UP000799764"/>
    </source>
</evidence>
<accession>A0A9P4P5Z7</accession>
<dbReference type="InterPro" id="IPR000210">
    <property type="entry name" value="BTB/POZ_dom"/>
</dbReference>
<name>A0A9P4P5Z7_9PLEO</name>
<comment type="caution">
    <text evidence="2">The sequence shown here is derived from an EMBL/GenBank/DDBJ whole genome shotgun (WGS) entry which is preliminary data.</text>
</comment>
<dbReference type="Proteomes" id="UP000799764">
    <property type="component" value="Unassembled WGS sequence"/>
</dbReference>
<dbReference type="AlphaFoldDB" id="A0A9P4P5Z7"/>
<sequence>MAEDDALVVIAPAGDLILDVRQAEGATRFSYRVHSKVIRDSSRYFENLLSDRFSEGEQLSAALEALKLAGHSDLADAPVDALPRIAIVDVGRTSASSIRNLVADFLRAIHGQDLSVAIPPVPNLANIAVVADRFDATDTLSRYVRRKKYGSLLDAKSAKGKISTGMTEERVRQKLLVGLLFDHAPWVTRYSKHLILRDSSQWQPGVEENHTRPLWWDLPNGVEDELIQRREYILEAINSLQSHFLKLYTSGERQCKLGYDTSIQCDSFQLGEMVRFFIRLGTLRLQGTIYDNTEPTYHTGDVERLLESLRQCSSYQVDRNHAHCGLRTRLLPLVDLIQNQLCLDTTSLDVGLCLECWNNHRDTYAWSAAKRPVLWAQPRSLTGSRMLQGHQRTPSSCLHRHVVVRDLFMATERDWTARDAY</sequence>
<keyword evidence="3" id="KW-1185">Reference proteome</keyword>
<organism evidence="2 3">
    <name type="scientific">Karstenula rhodostoma CBS 690.94</name>
    <dbReference type="NCBI Taxonomy" id="1392251"/>
    <lineage>
        <taxon>Eukaryota</taxon>
        <taxon>Fungi</taxon>
        <taxon>Dikarya</taxon>
        <taxon>Ascomycota</taxon>
        <taxon>Pezizomycotina</taxon>
        <taxon>Dothideomycetes</taxon>
        <taxon>Pleosporomycetidae</taxon>
        <taxon>Pleosporales</taxon>
        <taxon>Massarineae</taxon>
        <taxon>Didymosphaeriaceae</taxon>
        <taxon>Karstenula</taxon>
    </lineage>
</organism>
<dbReference type="PROSITE" id="PS50097">
    <property type="entry name" value="BTB"/>
    <property type="match status" value="1"/>
</dbReference>
<dbReference type="EMBL" id="MU001514">
    <property type="protein sequence ID" value="KAF2437942.1"/>
    <property type="molecule type" value="Genomic_DNA"/>
</dbReference>
<gene>
    <name evidence="2" type="ORF">P171DRAFT_526698</name>
</gene>
<protein>
    <recommendedName>
        <fullName evidence="1">BTB domain-containing protein</fullName>
    </recommendedName>
</protein>
<evidence type="ECO:0000313" key="2">
    <source>
        <dbReference type="EMBL" id="KAF2437942.1"/>
    </source>
</evidence>
<reference evidence="2" key="1">
    <citation type="journal article" date="2020" name="Stud. Mycol.">
        <title>101 Dothideomycetes genomes: a test case for predicting lifestyles and emergence of pathogens.</title>
        <authorList>
            <person name="Haridas S."/>
            <person name="Albert R."/>
            <person name="Binder M."/>
            <person name="Bloem J."/>
            <person name="Labutti K."/>
            <person name="Salamov A."/>
            <person name="Andreopoulos B."/>
            <person name="Baker S."/>
            <person name="Barry K."/>
            <person name="Bills G."/>
            <person name="Bluhm B."/>
            <person name="Cannon C."/>
            <person name="Castanera R."/>
            <person name="Culley D."/>
            <person name="Daum C."/>
            <person name="Ezra D."/>
            <person name="Gonzalez J."/>
            <person name="Henrissat B."/>
            <person name="Kuo A."/>
            <person name="Liang C."/>
            <person name="Lipzen A."/>
            <person name="Lutzoni F."/>
            <person name="Magnuson J."/>
            <person name="Mondo S."/>
            <person name="Nolan M."/>
            <person name="Ohm R."/>
            <person name="Pangilinan J."/>
            <person name="Park H.-J."/>
            <person name="Ramirez L."/>
            <person name="Alfaro M."/>
            <person name="Sun H."/>
            <person name="Tritt A."/>
            <person name="Yoshinaga Y."/>
            <person name="Zwiers L.-H."/>
            <person name="Turgeon B."/>
            <person name="Goodwin S."/>
            <person name="Spatafora J."/>
            <person name="Crous P."/>
            <person name="Grigoriev I."/>
        </authorList>
    </citation>
    <scope>NUCLEOTIDE SEQUENCE</scope>
    <source>
        <strain evidence="2">CBS 690.94</strain>
    </source>
</reference>